<evidence type="ECO:0000313" key="4">
    <source>
        <dbReference type="RefSeq" id="XP_022092595.1"/>
    </source>
</evidence>
<proteinExistence type="predicted"/>
<reference evidence="4" key="1">
    <citation type="submission" date="2025-08" db="UniProtKB">
        <authorList>
            <consortium name="RefSeq"/>
        </authorList>
    </citation>
    <scope>IDENTIFICATION</scope>
</reference>
<dbReference type="AlphaFoldDB" id="A0A8B7YJK5"/>
<evidence type="ECO:0000313" key="3">
    <source>
        <dbReference type="Proteomes" id="UP000694845"/>
    </source>
</evidence>
<protein>
    <submittedName>
        <fullName evidence="4">Uncharacterized protein LOC110980322</fullName>
    </submittedName>
</protein>
<feature type="region of interest" description="Disordered" evidence="1">
    <location>
        <begin position="87"/>
        <end position="121"/>
    </location>
</feature>
<evidence type="ECO:0000256" key="1">
    <source>
        <dbReference type="SAM" id="MobiDB-lite"/>
    </source>
</evidence>
<keyword evidence="2" id="KW-0472">Membrane</keyword>
<keyword evidence="3" id="KW-1185">Reference proteome</keyword>
<dbReference type="KEGG" id="aplc:110980322"/>
<accession>A0A8B7YJK5</accession>
<feature type="transmembrane region" description="Helical" evidence="2">
    <location>
        <begin position="131"/>
        <end position="153"/>
    </location>
</feature>
<keyword evidence="2" id="KW-0812">Transmembrane</keyword>
<keyword evidence="2" id="KW-1133">Transmembrane helix</keyword>
<sequence>MASNQMDSGHLRSGPDMNKICQDNDKTTVYEKALQMCISCFSCDPESKDDHCVTCRDLGIIPGKSTPPSSPLIPAKVADGEGVEYDTLGSETDAETGGTTGYHPTGSTASPQRPFEGDSAGHPAQTCLPGLGLLLMAVLLSASGIPVLVLVIFKLKRIRASFQRVPLQETGRSEPVQTGILPPNQKACESEAYV</sequence>
<dbReference type="RefSeq" id="XP_022092595.1">
    <property type="nucleotide sequence ID" value="XM_022236903.1"/>
</dbReference>
<gene>
    <name evidence="4" type="primary">LOC110980322</name>
</gene>
<dbReference type="GeneID" id="110980322"/>
<name>A0A8B7YJK5_ACAPL</name>
<dbReference type="OrthoDB" id="10237615at2759"/>
<organism evidence="3 4">
    <name type="scientific">Acanthaster planci</name>
    <name type="common">Crown-of-thorns starfish</name>
    <dbReference type="NCBI Taxonomy" id="133434"/>
    <lineage>
        <taxon>Eukaryota</taxon>
        <taxon>Metazoa</taxon>
        <taxon>Echinodermata</taxon>
        <taxon>Eleutherozoa</taxon>
        <taxon>Asterozoa</taxon>
        <taxon>Asteroidea</taxon>
        <taxon>Valvatacea</taxon>
        <taxon>Valvatida</taxon>
        <taxon>Acanthasteridae</taxon>
        <taxon>Acanthaster</taxon>
    </lineage>
</organism>
<dbReference type="Proteomes" id="UP000694845">
    <property type="component" value="Unplaced"/>
</dbReference>
<evidence type="ECO:0000256" key="2">
    <source>
        <dbReference type="SAM" id="Phobius"/>
    </source>
</evidence>
<feature type="region of interest" description="Disordered" evidence="1">
    <location>
        <begin position="1"/>
        <end position="20"/>
    </location>
</feature>